<evidence type="ECO:0000259" key="2">
    <source>
        <dbReference type="PROSITE" id="PS00028"/>
    </source>
</evidence>
<dbReference type="EMBL" id="KN839981">
    <property type="protein sequence ID" value="KIJ58132.1"/>
    <property type="molecule type" value="Genomic_DNA"/>
</dbReference>
<name>A0A0C9W747_9AGAM</name>
<feature type="domain" description="C2H2-type" evidence="2">
    <location>
        <begin position="11"/>
        <end position="34"/>
    </location>
</feature>
<dbReference type="Proteomes" id="UP000053820">
    <property type="component" value="Unassembled WGS sequence"/>
</dbReference>
<feature type="compositionally biased region" description="Polar residues" evidence="1">
    <location>
        <begin position="57"/>
        <end position="66"/>
    </location>
</feature>
<dbReference type="AlphaFoldDB" id="A0A0C9W747"/>
<protein>
    <recommendedName>
        <fullName evidence="2">C2H2-type domain-containing protein</fullName>
    </recommendedName>
</protein>
<reference evidence="3 4" key="1">
    <citation type="submission" date="2014-04" db="EMBL/GenBank/DDBJ databases">
        <title>Evolutionary Origins and Diversification of the Mycorrhizal Mutualists.</title>
        <authorList>
            <consortium name="DOE Joint Genome Institute"/>
            <consortium name="Mycorrhizal Genomics Consortium"/>
            <person name="Kohler A."/>
            <person name="Kuo A."/>
            <person name="Nagy L.G."/>
            <person name="Floudas D."/>
            <person name="Copeland A."/>
            <person name="Barry K.W."/>
            <person name="Cichocki N."/>
            <person name="Veneault-Fourrey C."/>
            <person name="LaButti K."/>
            <person name="Lindquist E.A."/>
            <person name="Lipzen A."/>
            <person name="Lundell T."/>
            <person name="Morin E."/>
            <person name="Murat C."/>
            <person name="Riley R."/>
            <person name="Ohm R."/>
            <person name="Sun H."/>
            <person name="Tunlid A."/>
            <person name="Henrissat B."/>
            <person name="Grigoriev I.V."/>
            <person name="Hibbett D.S."/>
            <person name="Martin F."/>
        </authorList>
    </citation>
    <scope>NUCLEOTIDE SEQUENCE [LARGE SCALE GENOMIC DNA]</scope>
    <source>
        <strain evidence="3 4">MD-312</strain>
    </source>
</reference>
<evidence type="ECO:0000256" key="1">
    <source>
        <dbReference type="SAM" id="MobiDB-lite"/>
    </source>
</evidence>
<sequence length="735" mass="83093">MSSQFLNRLTCPVLGCPEHFKSHRGRTKHIRSAHPALNETTTSNASEAPGVDGGISRSRSQGPQVDTSRRLEGDEDFDFQPRSPGGDSNSNDVRDSPSRETVSQSANSPSRSQKVLHPHLNGNPCDDRGIDLPPNTLPPPRHTRPDDDWYPFMGQSSFLLADFLYRKVEMSADNIDFLMELWAFKSLKHDDTSPFIGHRDLYKTIDAVTEGDVPWQCLSGGYIGEVDEHSPSWKRAQYQVWFRNPDSIIRNMLDRPDFQGQFDYSPYVYTDNKDQQRWVDFMSGHYAWRQSDRIYESDPSTAGAMYCAERKYDDDLEFPILQPLKAGMTTPVVRRCPDGHYRRVIYDLGPFIADYPEQVLLAGIVQNWCAKCTACPDNLDGPGGRRTREFTDLLCGTLTSDELWDSYGIDDDIVPFTNNFPRADIYTMLSPDLLHQVIKGTFKDHLVAWTCSYILDSYGDARGNEVLDDINKRYICQQLQSTYPQKSSNVSAHFSTFATLSGGPKLESKTWTKHDGLSRGFTLIVKYSGVFVQRDSRSHEFGAPNGLCSSITESRHITAVKRPWRRSNRYEALGQMLLTNQRLDKLSAARVQFADRGMLPPTHSPPSNITSIPLQPGLAREGDEEPDDDRAEHAALDMERVESFVQLARQPQRGYPRNLIALAAHVAQPSLPALVEKFLRDQLINHPTHSLRREYEATGEENFPSLNDTAFSVFHSATANYFAPIKAGHERNGSW</sequence>
<dbReference type="OrthoDB" id="3199698at2759"/>
<dbReference type="HOGENOM" id="CLU_006344_1_0_1"/>
<dbReference type="PROSITE" id="PS00028">
    <property type="entry name" value="ZINC_FINGER_C2H2_1"/>
    <property type="match status" value="1"/>
</dbReference>
<dbReference type="Pfam" id="PF18759">
    <property type="entry name" value="Plavaka"/>
    <property type="match status" value="2"/>
</dbReference>
<gene>
    <name evidence="3" type="ORF">HYDPIDRAFT_171393</name>
</gene>
<organism evidence="3 4">
    <name type="scientific">Hydnomerulius pinastri MD-312</name>
    <dbReference type="NCBI Taxonomy" id="994086"/>
    <lineage>
        <taxon>Eukaryota</taxon>
        <taxon>Fungi</taxon>
        <taxon>Dikarya</taxon>
        <taxon>Basidiomycota</taxon>
        <taxon>Agaricomycotina</taxon>
        <taxon>Agaricomycetes</taxon>
        <taxon>Agaricomycetidae</taxon>
        <taxon>Boletales</taxon>
        <taxon>Boletales incertae sedis</taxon>
        <taxon>Leucogyrophana</taxon>
    </lineage>
</organism>
<feature type="compositionally biased region" description="Basic residues" evidence="1">
    <location>
        <begin position="23"/>
        <end position="32"/>
    </location>
</feature>
<feature type="compositionally biased region" description="Polar residues" evidence="1">
    <location>
        <begin position="99"/>
        <end position="113"/>
    </location>
</feature>
<feature type="region of interest" description="Disordered" evidence="1">
    <location>
        <begin position="597"/>
        <end position="628"/>
    </location>
</feature>
<feature type="region of interest" description="Disordered" evidence="1">
    <location>
        <begin position="23"/>
        <end position="148"/>
    </location>
</feature>
<evidence type="ECO:0000313" key="3">
    <source>
        <dbReference type="EMBL" id="KIJ58132.1"/>
    </source>
</evidence>
<proteinExistence type="predicted"/>
<dbReference type="InterPro" id="IPR013087">
    <property type="entry name" value="Znf_C2H2_type"/>
</dbReference>
<accession>A0A0C9W747</accession>
<keyword evidence="4" id="KW-1185">Reference proteome</keyword>
<dbReference type="InterPro" id="IPR041078">
    <property type="entry name" value="Plavaka"/>
</dbReference>
<evidence type="ECO:0000313" key="4">
    <source>
        <dbReference type="Proteomes" id="UP000053820"/>
    </source>
</evidence>